<name>A0A5C5VYG1_9PLAN</name>
<dbReference type="OrthoDB" id="9966022at2"/>
<dbReference type="RefSeq" id="WP_146511976.1">
    <property type="nucleotide sequence ID" value="NZ_SIHI01000038.1"/>
</dbReference>
<gene>
    <name evidence="2" type="ORF">KOR42_46360</name>
</gene>
<feature type="transmembrane region" description="Helical" evidence="1">
    <location>
        <begin position="92"/>
        <end position="115"/>
    </location>
</feature>
<comment type="caution">
    <text evidence="2">The sequence shown here is derived from an EMBL/GenBank/DDBJ whole genome shotgun (WGS) entry which is preliminary data.</text>
</comment>
<feature type="transmembrane region" description="Helical" evidence="1">
    <location>
        <begin position="33"/>
        <end position="49"/>
    </location>
</feature>
<dbReference type="Proteomes" id="UP000317243">
    <property type="component" value="Unassembled WGS sequence"/>
</dbReference>
<dbReference type="EMBL" id="SIHI01000038">
    <property type="protein sequence ID" value="TWT42781.1"/>
    <property type="molecule type" value="Genomic_DNA"/>
</dbReference>
<evidence type="ECO:0000313" key="3">
    <source>
        <dbReference type="Proteomes" id="UP000317243"/>
    </source>
</evidence>
<feature type="transmembrane region" description="Helical" evidence="1">
    <location>
        <begin position="127"/>
        <end position="148"/>
    </location>
</feature>
<keyword evidence="1" id="KW-0472">Membrane</keyword>
<sequence length="195" mass="20260">MNNNQPPIAIFVMCGLASGLLSCLSFVVPGLVVFIPGFLFGGAICFAIQKSLTPIAVWQQLVLIVVSGVAYFLAGIGGVFFGMNLLGVDNGLFGGAIVGAISGCIGATLLVFPLITFVEESQPELTLLLTPLVGTILGSAFIVIGVFIADHTSIGHPWGFFFVFPLWQGGVAATIGGLCDPSLARVIDSVERESI</sequence>
<feature type="transmembrane region" description="Helical" evidence="1">
    <location>
        <begin position="61"/>
        <end position="86"/>
    </location>
</feature>
<protein>
    <submittedName>
        <fullName evidence="2">Uncharacterized protein</fullName>
    </submittedName>
</protein>
<organism evidence="2 3">
    <name type="scientific">Thalassoglobus neptunius</name>
    <dbReference type="NCBI Taxonomy" id="1938619"/>
    <lineage>
        <taxon>Bacteria</taxon>
        <taxon>Pseudomonadati</taxon>
        <taxon>Planctomycetota</taxon>
        <taxon>Planctomycetia</taxon>
        <taxon>Planctomycetales</taxon>
        <taxon>Planctomycetaceae</taxon>
        <taxon>Thalassoglobus</taxon>
    </lineage>
</organism>
<proteinExistence type="predicted"/>
<feature type="transmembrane region" description="Helical" evidence="1">
    <location>
        <begin position="160"/>
        <end position="179"/>
    </location>
</feature>
<evidence type="ECO:0000313" key="2">
    <source>
        <dbReference type="EMBL" id="TWT42781.1"/>
    </source>
</evidence>
<keyword evidence="3" id="KW-1185">Reference proteome</keyword>
<evidence type="ECO:0000256" key="1">
    <source>
        <dbReference type="SAM" id="Phobius"/>
    </source>
</evidence>
<accession>A0A5C5VYG1</accession>
<keyword evidence="1" id="KW-1133">Transmembrane helix</keyword>
<keyword evidence="1" id="KW-0812">Transmembrane</keyword>
<dbReference type="AlphaFoldDB" id="A0A5C5VYG1"/>
<reference evidence="2 3" key="1">
    <citation type="submission" date="2019-02" db="EMBL/GenBank/DDBJ databases">
        <title>Deep-cultivation of Planctomycetes and their phenomic and genomic characterization uncovers novel biology.</title>
        <authorList>
            <person name="Wiegand S."/>
            <person name="Jogler M."/>
            <person name="Boedeker C."/>
            <person name="Pinto D."/>
            <person name="Vollmers J."/>
            <person name="Rivas-Marin E."/>
            <person name="Kohn T."/>
            <person name="Peeters S.H."/>
            <person name="Heuer A."/>
            <person name="Rast P."/>
            <person name="Oberbeckmann S."/>
            <person name="Bunk B."/>
            <person name="Jeske O."/>
            <person name="Meyerdierks A."/>
            <person name="Storesund J.E."/>
            <person name="Kallscheuer N."/>
            <person name="Luecker S."/>
            <person name="Lage O.M."/>
            <person name="Pohl T."/>
            <person name="Merkel B.J."/>
            <person name="Hornburger P."/>
            <person name="Mueller R.-W."/>
            <person name="Bruemmer F."/>
            <person name="Labrenz M."/>
            <person name="Spormann A.M."/>
            <person name="Op Den Camp H."/>
            <person name="Overmann J."/>
            <person name="Amann R."/>
            <person name="Jetten M.S.M."/>
            <person name="Mascher T."/>
            <person name="Medema M.H."/>
            <person name="Devos D.P."/>
            <person name="Kaster A.-K."/>
            <person name="Ovreas L."/>
            <person name="Rohde M."/>
            <person name="Galperin M.Y."/>
            <person name="Jogler C."/>
        </authorList>
    </citation>
    <scope>NUCLEOTIDE SEQUENCE [LARGE SCALE GENOMIC DNA]</scope>
    <source>
        <strain evidence="2 3">KOR42</strain>
    </source>
</reference>